<evidence type="ECO:0000256" key="7">
    <source>
        <dbReference type="ARBA" id="ARBA00023136"/>
    </source>
</evidence>
<feature type="transmembrane region" description="Helical" evidence="8">
    <location>
        <begin position="403"/>
        <end position="426"/>
    </location>
</feature>
<keyword evidence="5 8" id="KW-0812">Transmembrane</keyword>
<dbReference type="PANTHER" id="PTHR30330">
    <property type="entry name" value="AGSS FAMILY TRANSPORTER, SODIUM-ALANINE"/>
    <property type="match status" value="1"/>
</dbReference>
<accession>A0ABU9HAY0</accession>
<keyword evidence="10" id="KW-1185">Reference proteome</keyword>
<keyword evidence="4" id="KW-1003">Cell membrane</keyword>
<proteinExistence type="inferred from homology"/>
<feature type="transmembrane region" description="Helical" evidence="8">
    <location>
        <begin position="347"/>
        <end position="367"/>
    </location>
</feature>
<protein>
    <submittedName>
        <fullName evidence="9">Alanine/glycine:cation symporter family protein</fullName>
    </submittedName>
</protein>
<keyword evidence="8" id="KW-0769">Symport</keyword>
<dbReference type="PRINTS" id="PR00175">
    <property type="entry name" value="NAALASMPORT"/>
</dbReference>
<feature type="transmembrane region" description="Helical" evidence="8">
    <location>
        <begin position="141"/>
        <end position="161"/>
    </location>
</feature>
<feature type="transmembrane region" description="Helical" evidence="8">
    <location>
        <begin position="12"/>
        <end position="30"/>
    </location>
</feature>
<comment type="subcellular location">
    <subcellularLocation>
        <location evidence="8">Cell inner membrane</location>
        <topology evidence="8">Multi-pass membrane protein</topology>
    </subcellularLocation>
    <subcellularLocation>
        <location evidence="1">Cell membrane</location>
        <topology evidence="1">Multi-pass membrane protein</topology>
    </subcellularLocation>
</comment>
<evidence type="ECO:0000313" key="9">
    <source>
        <dbReference type="EMBL" id="MEL0659041.1"/>
    </source>
</evidence>
<comment type="similarity">
    <text evidence="2 8">Belongs to the alanine or glycine:cation symporter (AGCS) (TC 2.A.25) family.</text>
</comment>
<dbReference type="PANTHER" id="PTHR30330:SF1">
    <property type="entry name" value="AMINO-ACID CARRIER PROTEIN ALST"/>
    <property type="match status" value="1"/>
</dbReference>
<keyword evidence="6 8" id="KW-1133">Transmembrane helix</keyword>
<dbReference type="EMBL" id="JBAKBA010000014">
    <property type="protein sequence ID" value="MEL0659041.1"/>
    <property type="molecule type" value="Genomic_DNA"/>
</dbReference>
<feature type="transmembrane region" description="Helical" evidence="8">
    <location>
        <begin position="77"/>
        <end position="99"/>
    </location>
</feature>
<gene>
    <name evidence="9" type="ORF">V6255_07795</name>
</gene>
<evidence type="ECO:0000256" key="2">
    <source>
        <dbReference type="ARBA" id="ARBA00009261"/>
    </source>
</evidence>
<dbReference type="InterPro" id="IPR001463">
    <property type="entry name" value="Na/Ala_symport"/>
</dbReference>
<dbReference type="RefSeq" id="WP_341627640.1">
    <property type="nucleotide sequence ID" value="NZ_JBAKBA010000014.1"/>
</dbReference>
<evidence type="ECO:0000313" key="10">
    <source>
        <dbReference type="Proteomes" id="UP001366060"/>
    </source>
</evidence>
<feature type="transmembrane region" description="Helical" evidence="8">
    <location>
        <begin position="379"/>
        <end position="397"/>
    </location>
</feature>
<evidence type="ECO:0000256" key="6">
    <source>
        <dbReference type="ARBA" id="ARBA00022989"/>
    </source>
</evidence>
<feature type="transmembrane region" description="Helical" evidence="8">
    <location>
        <begin position="207"/>
        <end position="227"/>
    </location>
</feature>
<evidence type="ECO:0000256" key="1">
    <source>
        <dbReference type="ARBA" id="ARBA00004651"/>
    </source>
</evidence>
<feature type="transmembrane region" description="Helical" evidence="8">
    <location>
        <begin position="181"/>
        <end position="201"/>
    </location>
</feature>
<sequence length="470" mass="50281">MLTLLNTLNGLLWGQILVYLLIGTGIYFTIRLGFIQFRHFFHTFTVMKGSRKSDKEGISSFQALSTSLAARVGTGNLAGVAIAITVGGPGAIFWMWLIALLGMATSFAESTLAQAYKVHDEEGNFRGGPAYYMERGLNARWMGSLFAIFLIIAFGLVFNAVQANSITAALHESFQFDKLTVGIILALISAAVIFTGIRGIAKVAEKIVPAMALVYLLIAAYVVLINITELPGIFSLILDSAFGWQEAAGGAFGAMIMTGVQRGLFSNEAGMGSAANAAATASPYPPHPASQGYVQMLGVFIDTIIICTATASIILLSGGLESFSGMGGVEITQRALDTQVGDWGGSFVAIALLFFAFTSIIANYSYAETNLVFLQHKNTRGLIILRIAVLGMILFGATQSNSVIWSLADVSMGLMAIVNLVAILLLSNEVIKLAKDYNQQLAAGKVPTFDRTKIPELDKKIEPGIWEAKK</sequence>
<evidence type="ECO:0000256" key="5">
    <source>
        <dbReference type="ARBA" id="ARBA00022692"/>
    </source>
</evidence>
<dbReference type="Proteomes" id="UP001366060">
    <property type="component" value="Unassembled WGS sequence"/>
</dbReference>
<dbReference type="PROSITE" id="PS00873">
    <property type="entry name" value="NA_ALANINE_SYMP"/>
    <property type="match status" value="1"/>
</dbReference>
<keyword evidence="8" id="KW-0997">Cell inner membrane</keyword>
<evidence type="ECO:0000256" key="8">
    <source>
        <dbReference type="RuleBase" id="RU363064"/>
    </source>
</evidence>
<reference evidence="9 10" key="1">
    <citation type="submission" date="2024-02" db="EMBL/GenBank/DDBJ databases">
        <title>Bacteria isolated from the canopy kelp, Nereocystis luetkeana.</title>
        <authorList>
            <person name="Pfister C.A."/>
            <person name="Younker I.T."/>
            <person name="Light S.H."/>
        </authorList>
    </citation>
    <scope>NUCLEOTIDE SEQUENCE [LARGE SCALE GENOMIC DNA]</scope>
    <source>
        <strain evidence="9 10">TI.2.07</strain>
    </source>
</reference>
<dbReference type="NCBIfam" id="TIGR00835">
    <property type="entry name" value="agcS"/>
    <property type="match status" value="1"/>
</dbReference>
<dbReference type="Pfam" id="PF01235">
    <property type="entry name" value="Na_Ala_symp"/>
    <property type="match status" value="1"/>
</dbReference>
<keyword evidence="7 8" id="KW-0472">Membrane</keyword>
<dbReference type="Gene3D" id="1.20.1740.10">
    <property type="entry name" value="Amino acid/polyamine transporter I"/>
    <property type="match status" value="1"/>
</dbReference>
<name>A0ABU9HAY0_9GAMM</name>
<comment type="caution">
    <text evidence="9">The sequence shown here is derived from an EMBL/GenBank/DDBJ whole genome shotgun (WGS) entry which is preliminary data.</text>
</comment>
<evidence type="ECO:0000256" key="4">
    <source>
        <dbReference type="ARBA" id="ARBA00022475"/>
    </source>
</evidence>
<evidence type="ECO:0000256" key="3">
    <source>
        <dbReference type="ARBA" id="ARBA00022448"/>
    </source>
</evidence>
<feature type="transmembrane region" description="Helical" evidence="8">
    <location>
        <begin position="297"/>
        <end position="316"/>
    </location>
</feature>
<keyword evidence="3 8" id="KW-0813">Transport</keyword>
<organism evidence="9 10">
    <name type="scientific">Psychromonas arctica</name>
    <dbReference type="NCBI Taxonomy" id="168275"/>
    <lineage>
        <taxon>Bacteria</taxon>
        <taxon>Pseudomonadati</taxon>
        <taxon>Pseudomonadota</taxon>
        <taxon>Gammaproteobacteria</taxon>
        <taxon>Alteromonadales</taxon>
        <taxon>Psychromonadaceae</taxon>
        <taxon>Psychromonas</taxon>
    </lineage>
</organism>